<dbReference type="PRINTS" id="PR00035">
    <property type="entry name" value="HTHGNTR"/>
</dbReference>
<evidence type="ECO:0000256" key="2">
    <source>
        <dbReference type="ARBA" id="ARBA00023125"/>
    </source>
</evidence>
<dbReference type="Pfam" id="PF00392">
    <property type="entry name" value="GntR"/>
    <property type="match status" value="1"/>
</dbReference>
<evidence type="ECO:0000259" key="5">
    <source>
        <dbReference type="PROSITE" id="PS50949"/>
    </source>
</evidence>
<accession>A0A560AHK2</accession>
<dbReference type="GO" id="GO:0003677">
    <property type="term" value="F:DNA binding"/>
    <property type="evidence" value="ECO:0007669"/>
    <property type="project" value="UniProtKB-KW"/>
</dbReference>
<gene>
    <name evidence="6" type="ORF">FBZ82_12254</name>
</gene>
<sequence length="259" mass="27885">MPPGQPFTGQPFTGQTSPGLATTVPAIVKPPRTSQRGTTAAAAIYRDLRADIVSLARKPGDPIAEKLVAEAFGVSRTPVREAVLRLADEGLVEVFPQSGTFVARIPIAALPEANLIRKTLEQATVRFAAERATRSQIAALQANLERQREVDASGCADGFHQADETFHALIADIAGYPGFWPITQQVKVQIDRCRHLTLPFPGRMTTVIAEHEAIVAAIADHDPDRAVKALGDHIDGLLLTIDDMRLATPLYFSPAEALT</sequence>
<dbReference type="Gene3D" id="1.20.120.530">
    <property type="entry name" value="GntR ligand-binding domain-like"/>
    <property type="match status" value="1"/>
</dbReference>
<dbReference type="PANTHER" id="PTHR43537:SF45">
    <property type="entry name" value="GNTR FAMILY REGULATORY PROTEIN"/>
    <property type="match status" value="1"/>
</dbReference>
<dbReference type="Proteomes" id="UP000316083">
    <property type="component" value="Unassembled WGS sequence"/>
</dbReference>
<dbReference type="SMART" id="SM00895">
    <property type="entry name" value="FCD"/>
    <property type="match status" value="1"/>
</dbReference>
<dbReference type="CDD" id="cd07377">
    <property type="entry name" value="WHTH_GntR"/>
    <property type="match status" value="1"/>
</dbReference>
<evidence type="ECO:0000313" key="7">
    <source>
        <dbReference type="Proteomes" id="UP000316083"/>
    </source>
</evidence>
<comment type="caution">
    <text evidence="6">The sequence shown here is derived from an EMBL/GenBank/DDBJ whole genome shotgun (WGS) entry which is preliminary data.</text>
</comment>
<dbReference type="InterPro" id="IPR011711">
    <property type="entry name" value="GntR_C"/>
</dbReference>
<evidence type="ECO:0000256" key="4">
    <source>
        <dbReference type="SAM" id="MobiDB-lite"/>
    </source>
</evidence>
<feature type="compositionally biased region" description="Polar residues" evidence="4">
    <location>
        <begin position="7"/>
        <end position="20"/>
    </location>
</feature>
<reference evidence="6 7" key="1">
    <citation type="submission" date="2019-06" db="EMBL/GenBank/DDBJ databases">
        <title>Genomic Encyclopedia of Type Strains, Phase IV (KMG-V): Genome sequencing to study the core and pangenomes of soil and plant-associated prokaryotes.</title>
        <authorList>
            <person name="Whitman W."/>
        </authorList>
    </citation>
    <scope>NUCLEOTIDE SEQUENCE [LARGE SCALE GENOMIC DNA]</scope>
    <source>
        <strain evidence="6 7">BR 11796</strain>
    </source>
</reference>
<dbReference type="AlphaFoldDB" id="A0A560AHK2"/>
<evidence type="ECO:0000256" key="1">
    <source>
        <dbReference type="ARBA" id="ARBA00023015"/>
    </source>
</evidence>
<dbReference type="InterPro" id="IPR000524">
    <property type="entry name" value="Tscrpt_reg_HTH_GntR"/>
</dbReference>
<organism evidence="6 7">
    <name type="scientific">Azospirillum brasilense</name>
    <dbReference type="NCBI Taxonomy" id="192"/>
    <lineage>
        <taxon>Bacteria</taxon>
        <taxon>Pseudomonadati</taxon>
        <taxon>Pseudomonadota</taxon>
        <taxon>Alphaproteobacteria</taxon>
        <taxon>Rhodospirillales</taxon>
        <taxon>Azospirillaceae</taxon>
        <taxon>Azospirillum</taxon>
    </lineage>
</organism>
<dbReference type="InterPro" id="IPR036388">
    <property type="entry name" value="WH-like_DNA-bd_sf"/>
</dbReference>
<feature type="domain" description="HTH gntR-type" evidence="5">
    <location>
        <begin position="38"/>
        <end position="105"/>
    </location>
</feature>
<dbReference type="PANTHER" id="PTHR43537">
    <property type="entry name" value="TRANSCRIPTIONAL REGULATOR, GNTR FAMILY"/>
    <property type="match status" value="1"/>
</dbReference>
<evidence type="ECO:0000256" key="3">
    <source>
        <dbReference type="ARBA" id="ARBA00023163"/>
    </source>
</evidence>
<dbReference type="Pfam" id="PF07729">
    <property type="entry name" value="FCD"/>
    <property type="match status" value="1"/>
</dbReference>
<dbReference type="InterPro" id="IPR008920">
    <property type="entry name" value="TF_FadR/GntR_C"/>
</dbReference>
<dbReference type="GO" id="GO:0003700">
    <property type="term" value="F:DNA-binding transcription factor activity"/>
    <property type="evidence" value="ECO:0007669"/>
    <property type="project" value="InterPro"/>
</dbReference>
<dbReference type="SMART" id="SM00345">
    <property type="entry name" value="HTH_GNTR"/>
    <property type="match status" value="1"/>
</dbReference>
<keyword evidence="1" id="KW-0805">Transcription regulation</keyword>
<dbReference type="InterPro" id="IPR036390">
    <property type="entry name" value="WH_DNA-bd_sf"/>
</dbReference>
<dbReference type="SUPFAM" id="SSF46785">
    <property type="entry name" value="Winged helix' DNA-binding domain"/>
    <property type="match status" value="1"/>
</dbReference>
<dbReference type="EMBL" id="VITF01000022">
    <property type="protein sequence ID" value="TWA59812.1"/>
    <property type="molecule type" value="Genomic_DNA"/>
</dbReference>
<keyword evidence="3" id="KW-0804">Transcription</keyword>
<keyword evidence="2 6" id="KW-0238">DNA-binding</keyword>
<feature type="region of interest" description="Disordered" evidence="4">
    <location>
        <begin position="1"/>
        <end position="23"/>
    </location>
</feature>
<dbReference type="SUPFAM" id="SSF48008">
    <property type="entry name" value="GntR ligand-binding domain-like"/>
    <property type="match status" value="1"/>
</dbReference>
<evidence type="ECO:0000313" key="6">
    <source>
        <dbReference type="EMBL" id="TWA59812.1"/>
    </source>
</evidence>
<name>A0A560AHK2_AZOBR</name>
<dbReference type="PROSITE" id="PS50949">
    <property type="entry name" value="HTH_GNTR"/>
    <property type="match status" value="1"/>
</dbReference>
<dbReference type="Gene3D" id="1.10.10.10">
    <property type="entry name" value="Winged helix-like DNA-binding domain superfamily/Winged helix DNA-binding domain"/>
    <property type="match status" value="1"/>
</dbReference>
<proteinExistence type="predicted"/>
<dbReference type="RefSeq" id="WP_145679751.1">
    <property type="nucleotide sequence ID" value="NZ_VITF01000022.1"/>
</dbReference>
<protein>
    <submittedName>
        <fullName evidence="6">DNA-binding GntR family transcriptional regulator</fullName>
    </submittedName>
</protein>